<dbReference type="Proteomes" id="UP001566132">
    <property type="component" value="Unassembled WGS sequence"/>
</dbReference>
<gene>
    <name evidence="2" type="ORF">ABEB36_013716</name>
</gene>
<evidence type="ECO:0000313" key="3">
    <source>
        <dbReference type="Proteomes" id="UP001566132"/>
    </source>
</evidence>
<reference evidence="2 3" key="1">
    <citation type="submission" date="2024-05" db="EMBL/GenBank/DDBJ databases">
        <title>Genetic variation in Jamaican populations of the coffee berry borer (Hypothenemus hampei).</title>
        <authorList>
            <person name="Errbii M."/>
            <person name="Myrie A."/>
        </authorList>
    </citation>
    <scope>NUCLEOTIDE SEQUENCE [LARGE SCALE GENOMIC DNA]</scope>
    <source>
        <strain evidence="2">JA-Hopewell-2020-01-JO</strain>
        <tissue evidence="2">Whole body</tissue>
    </source>
</reference>
<name>A0ABD1E778_HYPHA</name>
<evidence type="ECO:0008006" key="4">
    <source>
        <dbReference type="Google" id="ProtNLM"/>
    </source>
</evidence>
<dbReference type="EMBL" id="JBDJPC010000011">
    <property type="protein sequence ID" value="KAL1489782.1"/>
    <property type="molecule type" value="Genomic_DNA"/>
</dbReference>
<evidence type="ECO:0000256" key="1">
    <source>
        <dbReference type="SAM" id="MobiDB-lite"/>
    </source>
</evidence>
<comment type="caution">
    <text evidence="2">The sequence shown here is derived from an EMBL/GenBank/DDBJ whole genome shotgun (WGS) entry which is preliminary data.</text>
</comment>
<sequence>MPYLSEIQKAQIVTKLEDGWEQDHSMRRKPGSRRPKISNQEKDADFVGFLTNNPFVTAGEAANETRFSGSQPTTSRRVKESSLKNRPAAKKTLLTVEQRQLRIIFSLNYIYRDLQFCDRVIFTN</sequence>
<protein>
    <recommendedName>
        <fullName evidence="4">Transposase Tc1-like domain-containing protein</fullName>
    </recommendedName>
</protein>
<proteinExistence type="predicted"/>
<feature type="compositionally biased region" description="Polar residues" evidence="1">
    <location>
        <begin position="65"/>
        <end position="75"/>
    </location>
</feature>
<accession>A0ABD1E778</accession>
<feature type="compositionally biased region" description="Basic residues" evidence="1">
    <location>
        <begin position="26"/>
        <end position="36"/>
    </location>
</feature>
<keyword evidence="3" id="KW-1185">Reference proteome</keyword>
<dbReference type="AlphaFoldDB" id="A0ABD1E778"/>
<feature type="region of interest" description="Disordered" evidence="1">
    <location>
        <begin position="61"/>
        <end position="85"/>
    </location>
</feature>
<organism evidence="2 3">
    <name type="scientific">Hypothenemus hampei</name>
    <name type="common">Coffee berry borer</name>
    <dbReference type="NCBI Taxonomy" id="57062"/>
    <lineage>
        <taxon>Eukaryota</taxon>
        <taxon>Metazoa</taxon>
        <taxon>Ecdysozoa</taxon>
        <taxon>Arthropoda</taxon>
        <taxon>Hexapoda</taxon>
        <taxon>Insecta</taxon>
        <taxon>Pterygota</taxon>
        <taxon>Neoptera</taxon>
        <taxon>Endopterygota</taxon>
        <taxon>Coleoptera</taxon>
        <taxon>Polyphaga</taxon>
        <taxon>Cucujiformia</taxon>
        <taxon>Curculionidae</taxon>
        <taxon>Scolytinae</taxon>
        <taxon>Hypothenemus</taxon>
    </lineage>
</organism>
<feature type="region of interest" description="Disordered" evidence="1">
    <location>
        <begin position="18"/>
        <end position="38"/>
    </location>
</feature>
<evidence type="ECO:0000313" key="2">
    <source>
        <dbReference type="EMBL" id="KAL1489782.1"/>
    </source>
</evidence>